<dbReference type="AlphaFoldDB" id="A0AAF0PPU4"/>
<organism evidence="2 3">
    <name type="scientific">Solanum verrucosum</name>
    <dbReference type="NCBI Taxonomy" id="315347"/>
    <lineage>
        <taxon>Eukaryota</taxon>
        <taxon>Viridiplantae</taxon>
        <taxon>Streptophyta</taxon>
        <taxon>Embryophyta</taxon>
        <taxon>Tracheophyta</taxon>
        <taxon>Spermatophyta</taxon>
        <taxon>Magnoliopsida</taxon>
        <taxon>eudicotyledons</taxon>
        <taxon>Gunneridae</taxon>
        <taxon>Pentapetalae</taxon>
        <taxon>asterids</taxon>
        <taxon>lamiids</taxon>
        <taxon>Solanales</taxon>
        <taxon>Solanaceae</taxon>
        <taxon>Solanoideae</taxon>
        <taxon>Solaneae</taxon>
        <taxon>Solanum</taxon>
    </lineage>
</organism>
<reference evidence="2" key="1">
    <citation type="submission" date="2023-08" db="EMBL/GenBank/DDBJ databases">
        <title>A de novo genome assembly of Solanum verrucosum Schlechtendal, a Mexican diploid species geographically isolated from the other diploid A-genome species in potato relatives.</title>
        <authorList>
            <person name="Hosaka K."/>
        </authorList>
    </citation>
    <scope>NUCLEOTIDE SEQUENCE</scope>
    <source>
        <tissue evidence="2">Young leaves</tissue>
    </source>
</reference>
<evidence type="ECO:0000313" key="3">
    <source>
        <dbReference type="Proteomes" id="UP001234989"/>
    </source>
</evidence>
<sequence length="118" mass="12884">MGRKKPVRENESLESSKQGGGGGGKSKKKNRVIDDDDYSVGTELSEETVVLEDKVEVVPEISKKRGNKSGPHPRDEDDEKNLAKHVGGVGKSKKKNVAIDDDEYSIGTEISAEMQEEN</sequence>
<accession>A0AAF0PPU4</accession>
<feature type="compositionally biased region" description="Acidic residues" evidence="1">
    <location>
        <begin position="34"/>
        <end position="44"/>
    </location>
</feature>
<evidence type="ECO:0000313" key="2">
    <source>
        <dbReference type="EMBL" id="WMV08402.1"/>
    </source>
</evidence>
<dbReference type="Proteomes" id="UP001234989">
    <property type="component" value="Chromosome 1"/>
</dbReference>
<proteinExistence type="predicted"/>
<evidence type="ECO:0000256" key="1">
    <source>
        <dbReference type="SAM" id="MobiDB-lite"/>
    </source>
</evidence>
<feature type="region of interest" description="Disordered" evidence="1">
    <location>
        <begin position="59"/>
        <end position="94"/>
    </location>
</feature>
<name>A0AAF0PPU4_SOLVR</name>
<protein>
    <submittedName>
        <fullName evidence="2">Uncharacterized protein</fullName>
    </submittedName>
</protein>
<gene>
    <name evidence="2" type="ORF">MTR67_001787</name>
</gene>
<keyword evidence="3" id="KW-1185">Reference proteome</keyword>
<dbReference type="EMBL" id="CP133612">
    <property type="protein sequence ID" value="WMV08402.1"/>
    <property type="molecule type" value="Genomic_DNA"/>
</dbReference>
<feature type="region of interest" description="Disordered" evidence="1">
    <location>
        <begin position="1"/>
        <end position="44"/>
    </location>
</feature>